<evidence type="ECO:0000313" key="13">
    <source>
        <dbReference type="EMBL" id="RXM31931.1"/>
    </source>
</evidence>
<reference evidence="13 14" key="1">
    <citation type="submission" date="2019-01" db="EMBL/GenBank/DDBJ databases">
        <title>Draft Genome and Complete Hox-Cluster Characterization of the Sterlet Sturgeon (Acipenser ruthenus).</title>
        <authorList>
            <person name="Wei Q."/>
        </authorList>
    </citation>
    <scope>NUCLEOTIDE SEQUENCE [LARGE SCALE GENOMIC DNA]</scope>
    <source>
        <strain evidence="13">WHYD16114868_AA</strain>
        <tissue evidence="13">Blood</tissue>
    </source>
</reference>
<dbReference type="GO" id="GO:0006351">
    <property type="term" value="P:DNA-templated transcription"/>
    <property type="evidence" value="ECO:0007669"/>
    <property type="project" value="InterPro"/>
</dbReference>
<dbReference type="GO" id="GO:0005634">
    <property type="term" value="C:nucleus"/>
    <property type="evidence" value="ECO:0007669"/>
    <property type="project" value="UniProtKB-SubCell"/>
</dbReference>
<dbReference type="Pfam" id="PF15337">
    <property type="entry name" value="Vasculin"/>
    <property type="match status" value="1"/>
</dbReference>
<keyword evidence="5" id="KW-0805">Transcription regulation</keyword>
<gene>
    <name evidence="13" type="ORF">EOD39_6536</name>
</gene>
<dbReference type="GO" id="GO:0038023">
    <property type="term" value="F:signaling receptor activity"/>
    <property type="evidence" value="ECO:0007669"/>
    <property type="project" value="TreeGrafter"/>
</dbReference>
<feature type="compositionally biased region" description="Low complexity" evidence="10">
    <location>
        <begin position="575"/>
        <end position="587"/>
    </location>
</feature>
<feature type="signal peptide" evidence="11">
    <location>
        <begin position="1"/>
        <end position="17"/>
    </location>
</feature>
<dbReference type="InterPro" id="IPR011333">
    <property type="entry name" value="SKP1/BTB/POZ_sf"/>
</dbReference>
<evidence type="ECO:0000256" key="6">
    <source>
        <dbReference type="ARBA" id="ARBA00023125"/>
    </source>
</evidence>
<dbReference type="Proteomes" id="UP000289886">
    <property type="component" value="Unassembled WGS sequence"/>
</dbReference>
<dbReference type="InterPro" id="IPR000210">
    <property type="entry name" value="BTB/POZ_dom"/>
</dbReference>
<evidence type="ECO:0000313" key="14">
    <source>
        <dbReference type="Proteomes" id="UP000289886"/>
    </source>
</evidence>
<name>A0A444U9V3_ACIRT</name>
<dbReference type="InterPro" id="IPR030104">
    <property type="entry name" value="BTB_POZ_IPP"/>
</dbReference>
<evidence type="ECO:0000256" key="10">
    <source>
        <dbReference type="SAM" id="MobiDB-lite"/>
    </source>
</evidence>
<keyword evidence="8" id="KW-0804">Transcription</keyword>
<keyword evidence="7" id="KW-1015">Disulfide bond</keyword>
<comment type="caution">
    <text evidence="13">The sequence shown here is derived from an EMBL/GenBank/DDBJ whole genome shotgun (WGS) entry which is preliminary data.</text>
</comment>
<organism evidence="13 14">
    <name type="scientific">Acipenser ruthenus</name>
    <name type="common">Sterlet sturgeon</name>
    <dbReference type="NCBI Taxonomy" id="7906"/>
    <lineage>
        <taxon>Eukaryota</taxon>
        <taxon>Metazoa</taxon>
        <taxon>Chordata</taxon>
        <taxon>Craniata</taxon>
        <taxon>Vertebrata</taxon>
        <taxon>Euteleostomi</taxon>
        <taxon>Actinopterygii</taxon>
        <taxon>Chondrostei</taxon>
        <taxon>Acipenseriformes</taxon>
        <taxon>Acipenseridae</taxon>
        <taxon>Acipenser</taxon>
    </lineage>
</organism>
<dbReference type="AlphaFoldDB" id="A0A444U9V3"/>
<dbReference type="GO" id="GO:0045893">
    <property type="term" value="P:positive regulation of DNA-templated transcription"/>
    <property type="evidence" value="ECO:0007669"/>
    <property type="project" value="InterPro"/>
</dbReference>
<dbReference type="PROSITE" id="PS51257">
    <property type="entry name" value="PROKAR_LIPOPROTEIN"/>
    <property type="match status" value="1"/>
</dbReference>
<dbReference type="GO" id="GO:0003723">
    <property type="term" value="F:RNA binding"/>
    <property type="evidence" value="ECO:0007669"/>
    <property type="project" value="InterPro"/>
</dbReference>
<comment type="similarity">
    <text evidence="2">Belongs to the folate receptor family.</text>
</comment>
<evidence type="ECO:0000256" key="11">
    <source>
        <dbReference type="SAM" id="SignalP"/>
    </source>
</evidence>
<evidence type="ECO:0000256" key="7">
    <source>
        <dbReference type="ARBA" id="ARBA00023157"/>
    </source>
</evidence>
<keyword evidence="6" id="KW-0238">DNA-binding</keyword>
<dbReference type="SMART" id="SM00225">
    <property type="entry name" value="BTB"/>
    <property type="match status" value="1"/>
</dbReference>
<proteinExistence type="inferred from homology"/>
<evidence type="ECO:0000256" key="1">
    <source>
        <dbReference type="ARBA" id="ARBA00004123"/>
    </source>
</evidence>
<feature type="region of interest" description="Disordered" evidence="10">
    <location>
        <begin position="564"/>
        <end position="587"/>
    </location>
</feature>
<evidence type="ECO:0000256" key="4">
    <source>
        <dbReference type="ARBA" id="ARBA00022729"/>
    </source>
</evidence>
<dbReference type="GO" id="GO:0009897">
    <property type="term" value="C:external side of plasma membrane"/>
    <property type="evidence" value="ECO:0007669"/>
    <property type="project" value="TreeGrafter"/>
</dbReference>
<dbReference type="Pfam" id="PF00651">
    <property type="entry name" value="BTB"/>
    <property type="match status" value="1"/>
</dbReference>
<feature type="region of interest" description="Disordered" evidence="10">
    <location>
        <begin position="450"/>
        <end position="497"/>
    </location>
</feature>
<accession>A0A444U9V3</accession>
<dbReference type="InterPro" id="IPR018143">
    <property type="entry name" value="Folate_rcpt-like"/>
</dbReference>
<comment type="subcellular location">
    <subcellularLocation>
        <location evidence="1">Nucleus</location>
    </subcellularLocation>
</comment>
<evidence type="ECO:0000256" key="9">
    <source>
        <dbReference type="ARBA" id="ARBA00023242"/>
    </source>
</evidence>
<feature type="chain" id="PRO_5019499665" evidence="11">
    <location>
        <begin position="18"/>
        <end position="587"/>
    </location>
</feature>
<keyword evidence="4 11" id="KW-0732">Signal</keyword>
<keyword evidence="14" id="KW-1185">Reference proteome</keyword>
<dbReference type="PROSITE" id="PS50097">
    <property type="entry name" value="BTB"/>
    <property type="match status" value="1"/>
</dbReference>
<dbReference type="Pfam" id="PF03024">
    <property type="entry name" value="Folate_rec"/>
    <property type="match status" value="1"/>
</dbReference>
<dbReference type="GO" id="GO:0003779">
    <property type="term" value="F:actin binding"/>
    <property type="evidence" value="ECO:0007669"/>
    <property type="project" value="InterPro"/>
</dbReference>
<dbReference type="Gene3D" id="3.30.710.10">
    <property type="entry name" value="Potassium Channel Kv1.1, Chain A"/>
    <property type="match status" value="1"/>
</dbReference>
<evidence type="ECO:0000259" key="12">
    <source>
        <dbReference type="PROSITE" id="PS50097"/>
    </source>
</evidence>
<dbReference type="EMBL" id="SCEB01214979">
    <property type="protein sequence ID" value="RXM31931.1"/>
    <property type="molecule type" value="Genomic_DNA"/>
</dbReference>
<dbReference type="PANTHER" id="PTHR10517">
    <property type="entry name" value="FOLATE RECEPTOR"/>
    <property type="match status" value="1"/>
</dbReference>
<dbReference type="CDD" id="cd18256">
    <property type="entry name" value="BTB_POZ_KLHL27_IPP"/>
    <property type="match status" value="1"/>
</dbReference>
<dbReference type="Gene3D" id="1.25.40.420">
    <property type="match status" value="1"/>
</dbReference>
<sequence length="587" mass="66036">MKLAAGCFFVLFSIVSCHKDKCLDGKDHRKYPSADPNMKECTIYSNSSCCYGNFTEQLVSPVLIVDNTHWDRCGKLSEKCEVFMKKIECFYQCSPHAAHWINPNYTVGILLAPLCLNFCDNWFEACKDDLTCARNWLTDFDWNYDGNHCRNSCIPYSQMYKNGRDLCQSMWGQSFTVSESPCRCLRLDGRDEVVMKYLLPDKDTDSSEEVHSDERSCQLEGLGEVAGEEKAGDKAMACVGQAKVDGATATPHQSHYSSDKYARFILAQMNRMRILKDFCDVQLLVGGRQFSVHRLVLAASSPYFSALFTGGMREADKDIVHILGVEADVFEMLLEFIYSGVVNVTVDNVQELIVTADMLQLSEVVKICCEFLKVQMDPSNCVGIYQFLEQIACLDMMEFTENYIHVHFLETPSSTTPPMDITPPRLVKLMRRSTDRKSEFLKALKDERNGGVSACQSPSAQEEGESSTPEPKEYGEGNCHQNGLSLSLSDSDTDHLSSSLEAEHRLLKAMGWQEHPENDENCLPLTEDELKEFQAKTEQLKKNGFGKNGLLLKNSSAFQLGHWRSPLELEEGSETETSSSETSADET</sequence>
<dbReference type="InterPro" id="IPR004269">
    <property type="entry name" value="Folate_rcpt"/>
</dbReference>
<evidence type="ECO:0000256" key="5">
    <source>
        <dbReference type="ARBA" id="ARBA00023015"/>
    </source>
</evidence>
<dbReference type="GO" id="GO:0003677">
    <property type="term" value="F:DNA binding"/>
    <property type="evidence" value="ECO:0007669"/>
    <property type="project" value="UniProtKB-KW"/>
</dbReference>
<dbReference type="PANTHER" id="PTHR10517:SF19">
    <property type="entry name" value="RETBINDIN"/>
    <property type="match status" value="1"/>
</dbReference>
<feature type="domain" description="BTB" evidence="12">
    <location>
        <begin position="279"/>
        <end position="346"/>
    </location>
</feature>
<dbReference type="GO" id="GO:0032217">
    <property type="term" value="F:riboflavin transmembrane transporter activity"/>
    <property type="evidence" value="ECO:0007669"/>
    <property type="project" value="TreeGrafter"/>
</dbReference>
<evidence type="ECO:0000256" key="3">
    <source>
        <dbReference type="ARBA" id="ARBA00010099"/>
    </source>
</evidence>
<dbReference type="SUPFAM" id="SSF54695">
    <property type="entry name" value="POZ domain"/>
    <property type="match status" value="1"/>
</dbReference>
<comment type="similarity">
    <text evidence="3">Belongs to the vasculin family.</text>
</comment>
<dbReference type="GO" id="GO:1902444">
    <property type="term" value="F:riboflavin binding"/>
    <property type="evidence" value="ECO:0007669"/>
    <property type="project" value="TreeGrafter"/>
</dbReference>
<keyword evidence="9" id="KW-0539">Nucleus</keyword>
<evidence type="ECO:0000256" key="8">
    <source>
        <dbReference type="ARBA" id="ARBA00023163"/>
    </source>
</evidence>
<evidence type="ECO:0000256" key="2">
    <source>
        <dbReference type="ARBA" id="ARBA00007932"/>
    </source>
</evidence>
<dbReference type="InterPro" id="IPR028128">
    <property type="entry name" value="Vasculin_fam"/>
</dbReference>
<protein>
    <submittedName>
        <fullName evidence="13">Riboflavin-binding protein</fullName>
    </submittedName>
</protein>
<feature type="compositionally biased region" description="Low complexity" evidence="10">
    <location>
        <begin position="484"/>
        <end position="497"/>
    </location>
</feature>